<keyword evidence="2" id="KW-1185">Reference proteome</keyword>
<organism evidence="1 2">
    <name type="scientific">Lithospermum erythrorhizon</name>
    <name type="common">Purple gromwell</name>
    <name type="synonym">Lithospermum officinale var. erythrorhizon</name>
    <dbReference type="NCBI Taxonomy" id="34254"/>
    <lineage>
        <taxon>Eukaryota</taxon>
        <taxon>Viridiplantae</taxon>
        <taxon>Streptophyta</taxon>
        <taxon>Embryophyta</taxon>
        <taxon>Tracheophyta</taxon>
        <taxon>Spermatophyta</taxon>
        <taxon>Magnoliopsida</taxon>
        <taxon>eudicotyledons</taxon>
        <taxon>Gunneridae</taxon>
        <taxon>Pentapetalae</taxon>
        <taxon>asterids</taxon>
        <taxon>lamiids</taxon>
        <taxon>Boraginales</taxon>
        <taxon>Boraginaceae</taxon>
        <taxon>Boraginoideae</taxon>
        <taxon>Lithospermeae</taxon>
        <taxon>Lithospermum</taxon>
    </lineage>
</organism>
<dbReference type="Proteomes" id="UP001454036">
    <property type="component" value="Unassembled WGS sequence"/>
</dbReference>
<evidence type="ECO:0000313" key="1">
    <source>
        <dbReference type="EMBL" id="GAA0181917.1"/>
    </source>
</evidence>
<gene>
    <name evidence="1" type="ORF">LIER_30300</name>
</gene>
<comment type="caution">
    <text evidence="1">The sequence shown here is derived from an EMBL/GenBank/DDBJ whole genome shotgun (WGS) entry which is preliminary data.</text>
</comment>
<proteinExistence type="predicted"/>
<reference evidence="1 2" key="1">
    <citation type="submission" date="2024-01" db="EMBL/GenBank/DDBJ databases">
        <title>The complete chloroplast genome sequence of Lithospermum erythrorhizon: insights into the phylogenetic relationship among Boraginaceae species and the maternal lineages of purple gromwells.</title>
        <authorList>
            <person name="Okada T."/>
            <person name="Watanabe K."/>
        </authorList>
    </citation>
    <scope>NUCLEOTIDE SEQUENCE [LARGE SCALE GENOMIC DNA]</scope>
</reference>
<name>A0AAV3RQ97_LITER</name>
<sequence length="149" mass="16860">MMKWNLIPISLEIVGELLTVIGNTTLKKQFFRRENGILILESKKERMARKRPHQETGTSNNVLDIAHVSVPSIGMGSSTGQDSLLSVEDELRAIRRNQEAMMSCYIGIVKFLTCWGKRNGSTDDDLHHLHIPITIQEESSSEHTETDRT</sequence>
<dbReference type="AlphaFoldDB" id="A0AAV3RQ97"/>
<dbReference type="EMBL" id="BAABME010010779">
    <property type="protein sequence ID" value="GAA0181917.1"/>
    <property type="molecule type" value="Genomic_DNA"/>
</dbReference>
<evidence type="ECO:0000313" key="2">
    <source>
        <dbReference type="Proteomes" id="UP001454036"/>
    </source>
</evidence>
<protein>
    <submittedName>
        <fullName evidence="1">Uncharacterized protein</fullName>
    </submittedName>
</protein>
<accession>A0AAV3RQ97</accession>